<evidence type="ECO:0000256" key="1">
    <source>
        <dbReference type="SAM" id="MobiDB-lite"/>
    </source>
</evidence>
<keyword evidence="3" id="KW-1185">Reference proteome</keyword>
<evidence type="ECO:0000313" key="3">
    <source>
        <dbReference type="Proteomes" id="UP001055712"/>
    </source>
</evidence>
<reference evidence="2" key="2">
    <citation type="submission" date="2020-11" db="EMBL/GenBank/DDBJ databases">
        <authorList>
            <person name="Cecchin M."/>
            <person name="Marcolungo L."/>
            <person name="Rossato M."/>
            <person name="Girolomoni L."/>
            <person name="Cosentino E."/>
            <person name="Cuine S."/>
            <person name="Li-Beisson Y."/>
            <person name="Delledonne M."/>
            <person name="Ballottari M."/>
        </authorList>
    </citation>
    <scope>NUCLEOTIDE SEQUENCE</scope>
    <source>
        <strain evidence="2">211/11P</strain>
        <tissue evidence="2">Whole cell</tissue>
    </source>
</reference>
<feature type="region of interest" description="Disordered" evidence="1">
    <location>
        <begin position="207"/>
        <end position="253"/>
    </location>
</feature>
<evidence type="ECO:0000313" key="2">
    <source>
        <dbReference type="EMBL" id="KAI3438840.1"/>
    </source>
</evidence>
<protein>
    <submittedName>
        <fullName evidence="2">Uncharacterized protein</fullName>
    </submittedName>
</protein>
<dbReference type="EMBL" id="SIDB01000001">
    <property type="protein sequence ID" value="KAI3438840.1"/>
    <property type="molecule type" value="Genomic_DNA"/>
</dbReference>
<comment type="caution">
    <text evidence="2">The sequence shown here is derived from an EMBL/GenBank/DDBJ whole genome shotgun (WGS) entry which is preliminary data.</text>
</comment>
<accession>A0A9D4U0A7</accession>
<gene>
    <name evidence="2" type="ORF">D9Q98_001257</name>
</gene>
<proteinExistence type="predicted"/>
<name>A0A9D4U0A7_CHLVU</name>
<sequence>MVAGAAAAIAGAAAPARQVLAWNVMPSSPSSFEHSVSGCWSEHSLQATRKVLNATTHQQTQAQEEMGATAARKERAARTKINQGMSLRNLLEKSPYVGQINLEDGVALSPNPEHHVGCSDEMKATLLPLMPAVRATMAGLWEKEYEPAGITKSLWHNTIVEHDGEMRSVAEASAMKGAITRAATKRSRETPQEAEEREVYRQQFRQRYQQEQEQLERHLAERRQQEGEAVAAAAAAPSDSILAGMTTAGQDSV</sequence>
<organism evidence="2 3">
    <name type="scientific">Chlorella vulgaris</name>
    <name type="common">Green alga</name>
    <dbReference type="NCBI Taxonomy" id="3077"/>
    <lineage>
        <taxon>Eukaryota</taxon>
        <taxon>Viridiplantae</taxon>
        <taxon>Chlorophyta</taxon>
        <taxon>core chlorophytes</taxon>
        <taxon>Trebouxiophyceae</taxon>
        <taxon>Chlorellales</taxon>
        <taxon>Chlorellaceae</taxon>
        <taxon>Chlorella clade</taxon>
        <taxon>Chlorella</taxon>
    </lineage>
</organism>
<feature type="compositionally biased region" description="Basic and acidic residues" evidence="1">
    <location>
        <begin position="208"/>
        <end position="226"/>
    </location>
</feature>
<reference evidence="2" key="1">
    <citation type="journal article" date="2019" name="Plant J.">
        <title>Chlorella vulgaris genome assembly and annotation reveals the molecular basis for metabolic acclimation to high light conditions.</title>
        <authorList>
            <person name="Cecchin M."/>
            <person name="Marcolungo L."/>
            <person name="Rossato M."/>
            <person name="Girolomoni L."/>
            <person name="Cosentino E."/>
            <person name="Cuine S."/>
            <person name="Li-Beisson Y."/>
            <person name="Delledonne M."/>
            <person name="Ballottari M."/>
        </authorList>
    </citation>
    <scope>NUCLEOTIDE SEQUENCE</scope>
    <source>
        <strain evidence="2">211/11P</strain>
    </source>
</reference>
<dbReference type="AlphaFoldDB" id="A0A9D4U0A7"/>
<dbReference type="Proteomes" id="UP001055712">
    <property type="component" value="Unassembled WGS sequence"/>
</dbReference>